<feature type="domain" description="Carboxymuconolactone decarboxylase-like" evidence="2">
    <location>
        <begin position="84"/>
        <end position="161"/>
    </location>
</feature>
<evidence type="ECO:0000256" key="1">
    <source>
        <dbReference type="SAM" id="Phobius"/>
    </source>
</evidence>
<dbReference type="OrthoDB" id="9801997at2"/>
<accession>A0A502FXM4</accession>
<feature type="transmembrane region" description="Helical" evidence="1">
    <location>
        <begin position="190"/>
        <end position="210"/>
    </location>
</feature>
<keyword evidence="1" id="KW-0812">Transmembrane</keyword>
<dbReference type="InterPro" id="IPR003779">
    <property type="entry name" value="CMD-like"/>
</dbReference>
<evidence type="ECO:0000313" key="3">
    <source>
        <dbReference type="EMBL" id="TPG54258.1"/>
    </source>
</evidence>
<gene>
    <name evidence="3" type="ORF">EAH76_06125</name>
</gene>
<protein>
    <submittedName>
        <fullName evidence="3">Carboxymuconolactone decarboxylase family protein</fullName>
    </submittedName>
</protein>
<dbReference type="PANTHER" id="PTHR34846">
    <property type="entry name" value="4-CARBOXYMUCONOLACTONE DECARBOXYLASE FAMILY PROTEIN (AFU_ORTHOLOGUE AFUA_6G11590)"/>
    <property type="match status" value="1"/>
</dbReference>
<proteinExistence type="predicted"/>
<dbReference type="GO" id="GO:0051920">
    <property type="term" value="F:peroxiredoxin activity"/>
    <property type="evidence" value="ECO:0007669"/>
    <property type="project" value="InterPro"/>
</dbReference>
<dbReference type="Gene3D" id="1.20.1290.10">
    <property type="entry name" value="AhpD-like"/>
    <property type="match status" value="1"/>
</dbReference>
<dbReference type="Pfam" id="PF02627">
    <property type="entry name" value="CMD"/>
    <property type="match status" value="1"/>
</dbReference>
<dbReference type="SUPFAM" id="SSF69118">
    <property type="entry name" value="AhpD-like"/>
    <property type="match status" value="1"/>
</dbReference>
<keyword evidence="1" id="KW-0472">Membrane</keyword>
<dbReference type="InterPro" id="IPR029032">
    <property type="entry name" value="AhpD-like"/>
</dbReference>
<evidence type="ECO:0000259" key="2">
    <source>
        <dbReference type="Pfam" id="PF02627"/>
    </source>
</evidence>
<dbReference type="AlphaFoldDB" id="A0A502FXM4"/>
<organism evidence="3 4">
    <name type="scientific">Sphingomonas glacialis</name>
    <dbReference type="NCBI Taxonomy" id="658225"/>
    <lineage>
        <taxon>Bacteria</taxon>
        <taxon>Pseudomonadati</taxon>
        <taxon>Pseudomonadota</taxon>
        <taxon>Alphaproteobacteria</taxon>
        <taxon>Sphingomonadales</taxon>
        <taxon>Sphingomonadaceae</taxon>
        <taxon>Sphingomonas</taxon>
    </lineage>
</organism>
<dbReference type="Proteomes" id="UP000319931">
    <property type="component" value="Unassembled WGS sequence"/>
</dbReference>
<reference evidence="3 4" key="1">
    <citation type="journal article" date="2019" name="Environ. Microbiol.">
        <title>Species interactions and distinct microbial communities in high Arctic permafrost affected cryosols are associated with the CH4 and CO2 gas fluxes.</title>
        <authorList>
            <person name="Altshuler I."/>
            <person name="Hamel J."/>
            <person name="Turney S."/>
            <person name="Magnuson E."/>
            <person name="Levesque R."/>
            <person name="Greer C."/>
            <person name="Whyte L.G."/>
        </authorList>
    </citation>
    <scope>NUCLEOTIDE SEQUENCE [LARGE SCALE GENOMIC DNA]</scope>
    <source>
        <strain evidence="3 4">E6.1</strain>
    </source>
</reference>
<name>A0A502FXM4_9SPHN</name>
<keyword evidence="1" id="KW-1133">Transmembrane helix</keyword>
<evidence type="ECO:0000313" key="4">
    <source>
        <dbReference type="Proteomes" id="UP000319931"/>
    </source>
</evidence>
<sequence>MRSPASARSMLSGGHGPIRRARAIRLDALELYGQIIGMQPETVFNRVPREALAPNLQPMWDHSAALHGDTTFFEVMGNAPEATRWYMDQFYRQLFHSGRVDQKILELVRLRLANIHGCAFCNRSDRIAALSAGLSEAEIDAIADYRAGPFDERQKAALELADVMALTNAKGAVSKALYDRMKRSFSDGELVELGLVMAVLVGMAKFIFAYDLVEKEDYCPFIPDAARL</sequence>
<dbReference type="PANTHER" id="PTHR34846:SF10">
    <property type="entry name" value="CYTOPLASMIC PROTEIN"/>
    <property type="match status" value="1"/>
</dbReference>
<comment type="caution">
    <text evidence="3">The sequence shown here is derived from an EMBL/GenBank/DDBJ whole genome shotgun (WGS) entry which is preliminary data.</text>
</comment>
<dbReference type="EMBL" id="RCZC01000002">
    <property type="protein sequence ID" value="TPG54258.1"/>
    <property type="molecule type" value="Genomic_DNA"/>
</dbReference>
<keyword evidence="4" id="KW-1185">Reference proteome</keyword>